<feature type="compositionally biased region" description="Polar residues" evidence="1">
    <location>
        <begin position="610"/>
        <end position="646"/>
    </location>
</feature>
<name>A0A8S1RMJ2_9CILI</name>
<feature type="region of interest" description="Disordered" evidence="1">
    <location>
        <begin position="289"/>
        <end position="311"/>
    </location>
</feature>
<comment type="caution">
    <text evidence="2">The sequence shown here is derived from an EMBL/GenBank/DDBJ whole genome shotgun (WGS) entry which is preliminary data.</text>
</comment>
<feature type="compositionally biased region" description="Low complexity" evidence="1">
    <location>
        <begin position="647"/>
        <end position="658"/>
    </location>
</feature>
<feature type="compositionally biased region" description="Basic and acidic residues" evidence="1">
    <location>
        <begin position="218"/>
        <end position="233"/>
    </location>
</feature>
<gene>
    <name evidence="2" type="ORF">PSON_ATCC_30995.1.T1920065</name>
</gene>
<protein>
    <submittedName>
        <fullName evidence="2">Uncharacterized protein</fullName>
    </submittedName>
</protein>
<dbReference type="Proteomes" id="UP000692954">
    <property type="component" value="Unassembled WGS sequence"/>
</dbReference>
<dbReference type="EMBL" id="CAJJDN010000192">
    <property type="protein sequence ID" value="CAD8128637.1"/>
    <property type="molecule type" value="Genomic_DNA"/>
</dbReference>
<feature type="region of interest" description="Disordered" evidence="1">
    <location>
        <begin position="323"/>
        <end position="345"/>
    </location>
</feature>
<accession>A0A8S1RMJ2</accession>
<dbReference type="AlphaFoldDB" id="A0A8S1RMJ2"/>
<feature type="compositionally biased region" description="Low complexity" evidence="1">
    <location>
        <begin position="670"/>
        <end position="697"/>
    </location>
</feature>
<dbReference type="OrthoDB" id="304835at2759"/>
<feature type="region of interest" description="Disordered" evidence="1">
    <location>
        <begin position="670"/>
        <end position="730"/>
    </location>
</feature>
<sequence length="1017" mass="119711">MKTYEFELNNKRNIQREELFILTIVERVLAGFLSSISFIDQAQFCELLTKKQKDKKTIQPLHLQIFGTIKRNLLKNQTPIKDLKVNYEIRTFISKSIDSRKNYLCLSSKKTQNNKEQQTTEIESSLYAQPQSVKSRRFRLDKTSNQEVQRLLTNASYQQNDSTTTRVINPFQLNSPNSTQADQFFKDISLQKQLTTSESKLKNRNQKPTINIVSQDGEIEKQENYPKQFERNYKDKQIKANKSYENPEQKQNQPYLEPQLHQNNSQTKNSQSKIEILDQNIIGESFNPQHSQAQSYSRKQSQNLPMGSDSSKMDLKEKLQKYYSNDDDFSSQRRPMTQSDRLKQITYGTNTELPFLDKDLKSKQQTIQSAKCLDKNQEQTYLKQKKQDKNIKQHKSEYLKQDETDLKIEQNNHLISPKVDEQNNNLLSPACSSRTLQSMKSTKTRQMNLQSNEQKIPDSQQFSLKYQQNNEQKKADFQQYQQNSISKEESQVSLLDYSLHKQDNLHSHLNANRPATSHIETNKEQEYPQFQTHDNIDQQQQYQQIQLMPQISMTSIMHDEEHYPNMNQQQQINIQVNQCEPQQNTNNVIIEESIECSPIYKMPNQQHVMPTFNNLGLDNQKQQTSSQLHSQQRQQISPSDRNYSSYSQIPQQSNQLQINQGQSRMLIPINNTQNSTKNNKSSNRQKSQVREQQQQQQRSDESQPESKLTIESSQGERSNRSKAVKNTKQLKLPVAAAALNFARRKSSNQNSPHDPKKVEQQEKERQRQLEYQKQLEKMKYERELMEQYQIPDNMPLSQKRAIIEQLINQLESIADQDVKYQIMLYKQRQEQIQNAAKQDIVFNRNLDSCYEELNHLQEQKLKSLGKDDTNKVQFLKFEDQVQTSFPGQQKAFSQDINSPMKKNLKFLSKLDPVQIENQMNRIKEFKQETEMLKFFSSFNSQYDKEVNQCDLDYPTERDRQYSIDYQRGILPKITYKRKKTQKQSTKLIVSTFKVDPMKLDLVLQTTDKIKMVGQYLL</sequence>
<evidence type="ECO:0000313" key="2">
    <source>
        <dbReference type="EMBL" id="CAD8128637.1"/>
    </source>
</evidence>
<organism evidence="2 3">
    <name type="scientific">Paramecium sonneborni</name>
    <dbReference type="NCBI Taxonomy" id="65129"/>
    <lineage>
        <taxon>Eukaryota</taxon>
        <taxon>Sar</taxon>
        <taxon>Alveolata</taxon>
        <taxon>Ciliophora</taxon>
        <taxon>Intramacronucleata</taxon>
        <taxon>Oligohymenophorea</taxon>
        <taxon>Peniculida</taxon>
        <taxon>Parameciidae</taxon>
        <taxon>Paramecium</taxon>
    </lineage>
</organism>
<feature type="region of interest" description="Disordered" evidence="1">
    <location>
        <begin position="743"/>
        <end position="769"/>
    </location>
</feature>
<evidence type="ECO:0000313" key="3">
    <source>
        <dbReference type="Proteomes" id="UP000692954"/>
    </source>
</evidence>
<feature type="region of interest" description="Disordered" evidence="1">
    <location>
        <begin position="610"/>
        <end position="658"/>
    </location>
</feature>
<evidence type="ECO:0000256" key="1">
    <source>
        <dbReference type="SAM" id="MobiDB-lite"/>
    </source>
</evidence>
<feature type="region of interest" description="Disordered" evidence="1">
    <location>
        <begin position="199"/>
        <end position="233"/>
    </location>
</feature>
<feature type="compositionally biased region" description="Polar residues" evidence="1">
    <location>
        <begin position="289"/>
        <end position="310"/>
    </location>
</feature>
<reference evidence="2" key="1">
    <citation type="submission" date="2021-01" db="EMBL/GenBank/DDBJ databases">
        <authorList>
            <consortium name="Genoscope - CEA"/>
            <person name="William W."/>
        </authorList>
    </citation>
    <scope>NUCLEOTIDE SEQUENCE</scope>
</reference>
<keyword evidence="3" id="KW-1185">Reference proteome</keyword>
<feature type="compositionally biased region" description="Basic and acidic residues" evidence="1">
    <location>
        <begin position="753"/>
        <end position="769"/>
    </location>
</feature>
<proteinExistence type="predicted"/>
<feature type="region of interest" description="Disordered" evidence="1">
    <location>
        <begin position="437"/>
        <end position="457"/>
    </location>
</feature>